<evidence type="ECO:0000256" key="3">
    <source>
        <dbReference type="ARBA" id="ARBA00022692"/>
    </source>
</evidence>
<evidence type="ECO:0000256" key="7">
    <source>
        <dbReference type="SAM" id="Phobius"/>
    </source>
</evidence>
<comment type="subcellular location">
    <subcellularLocation>
        <location evidence="1">Membrane</location>
        <topology evidence="1">Multi-pass membrane protein</topology>
    </subcellularLocation>
</comment>
<keyword evidence="4 7" id="KW-1133">Transmembrane helix</keyword>
<dbReference type="EMBL" id="SJJZ01000002">
    <property type="protein sequence ID" value="TCC07876.1"/>
    <property type="molecule type" value="Genomic_DNA"/>
</dbReference>
<feature type="transmembrane region" description="Helical" evidence="7">
    <location>
        <begin position="407"/>
        <end position="430"/>
    </location>
</feature>
<keyword evidence="3 7" id="KW-0812">Transmembrane</keyword>
<dbReference type="Gene3D" id="1.20.1530.20">
    <property type="match status" value="1"/>
</dbReference>
<comment type="caution">
    <text evidence="9">The sequence shown here is derived from an EMBL/GenBank/DDBJ whole genome shotgun (WGS) entry which is preliminary data.</text>
</comment>
<evidence type="ECO:0000256" key="1">
    <source>
        <dbReference type="ARBA" id="ARBA00004141"/>
    </source>
</evidence>
<feature type="transmembrane region" description="Helical" evidence="7">
    <location>
        <begin position="191"/>
        <end position="211"/>
    </location>
</feature>
<name>A0A4V2LZF2_9ACTN</name>
<evidence type="ECO:0000259" key="8">
    <source>
        <dbReference type="Pfam" id="PF00999"/>
    </source>
</evidence>
<keyword evidence="2" id="KW-0813">Transport</keyword>
<dbReference type="GO" id="GO:0015297">
    <property type="term" value="F:antiporter activity"/>
    <property type="evidence" value="ECO:0007669"/>
    <property type="project" value="InterPro"/>
</dbReference>
<keyword evidence="6 7" id="KW-0472">Membrane</keyword>
<dbReference type="PANTHER" id="PTHR32468">
    <property type="entry name" value="CATION/H + ANTIPORTER"/>
    <property type="match status" value="1"/>
</dbReference>
<dbReference type="Pfam" id="PF00999">
    <property type="entry name" value="Na_H_Exchanger"/>
    <property type="match status" value="1"/>
</dbReference>
<dbReference type="PANTHER" id="PTHR32468:SF0">
    <property type="entry name" value="K(+)_H(+) ANTIPORTER 1"/>
    <property type="match status" value="1"/>
</dbReference>
<dbReference type="GO" id="GO:1902600">
    <property type="term" value="P:proton transmembrane transport"/>
    <property type="evidence" value="ECO:0007669"/>
    <property type="project" value="InterPro"/>
</dbReference>
<evidence type="ECO:0000256" key="6">
    <source>
        <dbReference type="ARBA" id="ARBA00023136"/>
    </source>
</evidence>
<dbReference type="OrthoDB" id="9793589at2"/>
<feature type="transmembrane region" description="Helical" evidence="7">
    <location>
        <begin position="61"/>
        <end position="83"/>
    </location>
</feature>
<evidence type="ECO:0000256" key="4">
    <source>
        <dbReference type="ARBA" id="ARBA00022989"/>
    </source>
</evidence>
<feature type="transmembrane region" description="Helical" evidence="7">
    <location>
        <begin position="285"/>
        <end position="305"/>
    </location>
</feature>
<accession>A0A4V2LZF2</accession>
<feature type="transmembrane region" description="Helical" evidence="7">
    <location>
        <begin position="436"/>
        <end position="454"/>
    </location>
</feature>
<feature type="transmembrane region" description="Helical" evidence="7">
    <location>
        <begin position="253"/>
        <end position="273"/>
    </location>
</feature>
<feature type="transmembrane region" description="Helical" evidence="7">
    <location>
        <begin position="372"/>
        <end position="395"/>
    </location>
</feature>
<reference evidence="9 10" key="1">
    <citation type="submission" date="2019-02" db="EMBL/GenBank/DDBJ databases">
        <title>Kribbella capetownensis sp. nov. and Kribbella speibonae sp. nov., isolated from soil.</title>
        <authorList>
            <person name="Curtis S.M."/>
            <person name="Norton I."/>
            <person name="Everest G.J."/>
            <person name="Meyers P.R."/>
        </authorList>
    </citation>
    <scope>NUCLEOTIDE SEQUENCE [LARGE SCALE GENOMIC DNA]</scope>
    <source>
        <strain evidence="9 10">KCTC 29219</strain>
    </source>
</reference>
<evidence type="ECO:0000256" key="5">
    <source>
        <dbReference type="ARBA" id="ARBA00023065"/>
    </source>
</evidence>
<evidence type="ECO:0000313" key="9">
    <source>
        <dbReference type="EMBL" id="TCC07876.1"/>
    </source>
</evidence>
<dbReference type="AlphaFoldDB" id="A0A4V2LZF2"/>
<keyword evidence="5" id="KW-0406">Ion transport</keyword>
<dbReference type="GO" id="GO:0016020">
    <property type="term" value="C:membrane"/>
    <property type="evidence" value="ECO:0007669"/>
    <property type="project" value="UniProtKB-SubCell"/>
</dbReference>
<dbReference type="InterPro" id="IPR050794">
    <property type="entry name" value="CPA2_transporter"/>
</dbReference>
<feature type="transmembrane region" description="Helical" evidence="7">
    <location>
        <begin position="12"/>
        <end position="36"/>
    </location>
</feature>
<dbReference type="Proteomes" id="UP000292346">
    <property type="component" value="Unassembled WGS sequence"/>
</dbReference>
<feature type="domain" description="Cation/H+ exchanger transmembrane" evidence="8">
    <location>
        <begin position="75"/>
        <end position="453"/>
    </location>
</feature>
<evidence type="ECO:0000313" key="10">
    <source>
        <dbReference type="Proteomes" id="UP000292346"/>
    </source>
</evidence>
<gene>
    <name evidence="9" type="ORF">E0H45_18210</name>
</gene>
<feature type="transmembrane region" description="Helical" evidence="7">
    <location>
        <begin position="154"/>
        <end position="179"/>
    </location>
</feature>
<dbReference type="InterPro" id="IPR038770">
    <property type="entry name" value="Na+/solute_symporter_sf"/>
</dbReference>
<proteinExistence type="predicted"/>
<feature type="transmembrane region" description="Helical" evidence="7">
    <location>
        <begin position="126"/>
        <end position="142"/>
    </location>
</feature>
<keyword evidence="10" id="KW-1185">Reference proteome</keyword>
<protein>
    <submittedName>
        <fullName evidence="9">Sodium:proton antiporter</fullName>
    </submittedName>
</protein>
<dbReference type="InterPro" id="IPR006153">
    <property type="entry name" value="Cation/H_exchanger_TM"/>
</dbReference>
<evidence type="ECO:0000256" key="2">
    <source>
        <dbReference type="ARBA" id="ARBA00022448"/>
    </source>
</evidence>
<feature type="transmembrane region" description="Helical" evidence="7">
    <location>
        <begin position="95"/>
        <end position="114"/>
    </location>
</feature>
<sequence>MSRQDSSLLPKPGRASVVAALLVAGAVALAVIGYAAGWLRPEHAATATSVPPAAGPSSAQLMWRLLLAIAAVCALATLCGRLARLIGQPAVVGEIIAGLVLGPSVIGSVTPWLFDAVLPAEVRPNLGLLAQAGLTVFMFAVGSDFGRIGRERGAIAAASLAIMAVPFALGLLAAIPLYSTLAGPTVDRLPFAVFIGTALSITAFPVLARIVQDCGLEGTRLGSLAMLCAAAADVLAWCALAITMAMIRSSGPGDALLALGLTVLLGAFSLLVLRPLLLRLSLRYAASVPTPILVLLVLALILGLAAATDRIGVHAIFGGFLAGLVLPKDSLPVAAVAEQIGRLNRTLLVPVFFASIGLQTDVSAAVSQPQVLAAGALLLAVAVIGKLAGAVPVAFAGGLPARSAAGLGVLMNARGITEIVVLSAGLGVGIINHSAFTVMVMMALVTTMMAAPLLRLLGPSLLHRTATGRPPEKAYASGDATSTIS</sequence>
<organism evidence="9 10">
    <name type="scientific">Kribbella soli</name>
    <dbReference type="NCBI Taxonomy" id="1124743"/>
    <lineage>
        <taxon>Bacteria</taxon>
        <taxon>Bacillati</taxon>
        <taxon>Actinomycetota</taxon>
        <taxon>Actinomycetes</taxon>
        <taxon>Propionibacteriales</taxon>
        <taxon>Kribbellaceae</taxon>
        <taxon>Kribbella</taxon>
    </lineage>
</organism>
<feature type="transmembrane region" description="Helical" evidence="7">
    <location>
        <begin position="223"/>
        <end position="247"/>
    </location>
</feature>